<dbReference type="AlphaFoldDB" id="A0A1H2V3R9"/>
<dbReference type="Pfam" id="PF06812">
    <property type="entry name" value="ImpA_N"/>
    <property type="match status" value="1"/>
</dbReference>
<accession>A0A1H2V3R9</accession>
<dbReference type="PANTHER" id="PTHR37951">
    <property type="entry name" value="CYTOPLASMIC PROTEIN-RELATED"/>
    <property type="match status" value="1"/>
</dbReference>
<dbReference type="Proteomes" id="UP000183454">
    <property type="component" value="Unassembled WGS sequence"/>
</dbReference>
<name>A0A1H2V3R9_9PROT</name>
<dbReference type="RefSeq" id="WP_074667021.1">
    <property type="nucleotide sequence ID" value="NZ_FNNH01000019.1"/>
</dbReference>
<protein>
    <submittedName>
        <fullName evidence="2">Type VI secretion system protein ImpA</fullName>
    </submittedName>
</protein>
<evidence type="ECO:0000259" key="1">
    <source>
        <dbReference type="Pfam" id="PF06812"/>
    </source>
</evidence>
<dbReference type="PANTHER" id="PTHR37951:SF1">
    <property type="entry name" value="TYPE VI SECRETION SYSTEM COMPONENT TSSA1"/>
    <property type="match status" value="1"/>
</dbReference>
<evidence type="ECO:0000313" key="3">
    <source>
        <dbReference type="Proteomes" id="UP000183454"/>
    </source>
</evidence>
<dbReference type="NCBIfam" id="TIGR03363">
    <property type="entry name" value="VI_chp_8"/>
    <property type="match status" value="1"/>
</dbReference>
<gene>
    <name evidence="2" type="ORF">SAMN05421882_101926</name>
</gene>
<evidence type="ECO:0000313" key="2">
    <source>
        <dbReference type="EMBL" id="SDW62599.1"/>
    </source>
</evidence>
<proteinExistence type="predicted"/>
<sequence length="335" mass="37583">MEIETLLKQVSEDSPCGPDLAYDPEFVSLEHTSHGKPERRIGETVVPAQEPDWTEVKQRAEELFSRTKDLRVAILLVRALTHCEGMVGFTSGLELVYRMLAADWEHVHPCLDTDDGDDPTMRLNVLASLADPEGLVRDLRSTKFIFASHHVRLSLRDILVALEKLSATGNETVLSQSEIGEIMRAPENAESAKAIRDTLNTLKNIQVLLSEKVGTERAPNFQLLYDTLTPMMPMINQLPDSAMTDVPTDSTEIQSNERDKFASFEGEIRTREDVIQMLEKICKFIERTEPANPASLLIRRAQSLMTKNFVEIIKDLAPGSLEQILNITGLDSEKK</sequence>
<reference evidence="2 3" key="1">
    <citation type="submission" date="2016-10" db="EMBL/GenBank/DDBJ databases">
        <authorList>
            <person name="de Groot N.N."/>
        </authorList>
    </citation>
    <scope>NUCLEOTIDE SEQUENCE [LARGE SCALE GENOMIC DNA]</scope>
    <source>
        <strain evidence="2 3">Nm110</strain>
    </source>
</reference>
<dbReference type="InterPro" id="IPR017740">
    <property type="entry name" value="TssA-like"/>
</dbReference>
<organism evidence="2 3">
    <name type="scientific">Nitrosomonas communis</name>
    <dbReference type="NCBI Taxonomy" id="44574"/>
    <lineage>
        <taxon>Bacteria</taxon>
        <taxon>Pseudomonadati</taxon>
        <taxon>Pseudomonadota</taxon>
        <taxon>Betaproteobacteria</taxon>
        <taxon>Nitrosomonadales</taxon>
        <taxon>Nitrosomonadaceae</taxon>
        <taxon>Nitrosomonas</taxon>
    </lineage>
</organism>
<dbReference type="InterPro" id="IPR010657">
    <property type="entry name" value="ImpA_N"/>
</dbReference>
<feature type="domain" description="ImpA N-terminal" evidence="1">
    <location>
        <begin position="7"/>
        <end position="130"/>
    </location>
</feature>
<dbReference type="EMBL" id="FNNH01000019">
    <property type="protein sequence ID" value="SDW62599.1"/>
    <property type="molecule type" value="Genomic_DNA"/>
</dbReference>